<dbReference type="InterPro" id="IPR053203">
    <property type="entry name" value="Cisplatin_resist-associated"/>
</dbReference>
<dbReference type="PANTHER" id="PTHR34693">
    <property type="entry name" value="PROTEIN PAR32"/>
    <property type="match status" value="1"/>
</dbReference>
<evidence type="ECO:0000313" key="3">
    <source>
        <dbReference type="Proteomes" id="UP001391051"/>
    </source>
</evidence>
<organism evidence="2 3">
    <name type="scientific">Apiospora aurea</name>
    <dbReference type="NCBI Taxonomy" id="335848"/>
    <lineage>
        <taxon>Eukaryota</taxon>
        <taxon>Fungi</taxon>
        <taxon>Dikarya</taxon>
        <taxon>Ascomycota</taxon>
        <taxon>Pezizomycotina</taxon>
        <taxon>Sordariomycetes</taxon>
        <taxon>Xylariomycetidae</taxon>
        <taxon>Amphisphaeriales</taxon>
        <taxon>Apiosporaceae</taxon>
        <taxon>Apiospora</taxon>
    </lineage>
</organism>
<dbReference type="RefSeq" id="XP_066696912.1">
    <property type="nucleotide sequence ID" value="XM_066847421.1"/>
</dbReference>
<protein>
    <submittedName>
        <fullName evidence="2">Uncharacterized protein</fullName>
    </submittedName>
</protein>
<dbReference type="InterPro" id="IPR022024">
    <property type="entry name" value="DUF3602"/>
</dbReference>
<reference evidence="2 3" key="1">
    <citation type="submission" date="2023-01" db="EMBL/GenBank/DDBJ databases">
        <title>Analysis of 21 Apiospora genomes using comparative genomics revels a genus with tremendous synthesis potential of carbohydrate active enzymes and secondary metabolites.</title>
        <authorList>
            <person name="Sorensen T."/>
        </authorList>
    </citation>
    <scope>NUCLEOTIDE SEQUENCE [LARGE SCALE GENOMIC DNA]</scope>
    <source>
        <strain evidence="2 3">CBS 24483</strain>
    </source>
</reference>
<accession>A0ABR1Q4E1</accession>
<keyword evidence="3" id="KW-1185">Reference proteome</keyword>
<feature type="compositionally biased region" description="Low complexity" evidence="1">
    <location>
        <begin position="122"/>
        <end position="137"/>
    </location>
</feature>
<feature type="region of interest" description="Disordered" evidence="1">
    <location>
        <begin position="1"/>
        <end position="72"/>
    </location>
</feature>
<feature type="compositionally biased region" description="Polar residues" evidence="1">
    <location>
        <begin position="35"/>
        <end position="46"/>
    </location>
</feature>
<name>A0ABR1Q4E1_9PEZI</name>
<dbReference type="Proteomes" id="UP001391051">
    <property type="component" value="Unassembled WGS sequence"/>
</dbReference>
<feature type="region of interest" description="Disordered" evidence="1">
    <location>
        <begin position="94"/>
        <end position="151"/>
    </location>
</feature>
<evidence type="ECO:0000256" key="1">
    <source>
        <dbReference type="SAM" id="MobiDB-lite"/>
    </source>
</evidence>
<comment type="caution">
    <text evidence="2">The sequence shown here is derived from an EMBL/GenBank/DDBJ whole genome shotgun (WGS) entry which is preliminary data.</text>
</comment>
<dbReference type="GeneID" id="92080483"/>
<dbReference type="Pfam" id="PF12223">
    <property type="entry name" value="DUF3602"/>
    <property type="match status" value="1"/>
</dbReference>
<gene>
    <name evidence="2" type="ORF">PG986_011199</name>
</gene>
<proteinExistence type="predicted"/>
<evidence type="ECO:0000313" key="2">
    <source>
        <dbReference type="EMBL" id="KAK7946878.1"/>
    </source>
</evidence>
<sequence length="151" mass="15811">MPRFTVNEPHPTVEKDSYTHSGRGGAGNFFRAPETTPSTGISTEPVTTAPRPSMGRFYSGRGGAGNAHASAQRPVMSFEESYKLQSLIEEKATGYVGRGGAGNAVVKGVPASSGNSQRKGSDASSVASSRSSGSIRSNLMERISSTLRRNS</sequence>
<dbReference type="PANTHER" id="PTHR34693:SF2">
    <property type="entry name" value="DUF3602 DOMAIN-CONTAINING PROTEIN"/>
    <property type="match status" value="1"/>
</dbReference>
<dbReference type="EMBL" id="JAQQWE010000007">
    <property type="protein sequence ID" value="KAK7946878.1"/>
    <property type="molecule type" value="Genomic_DNA"/>
</dbReference>